<dbReference type="AlphaFoldDB" id="A0A086T9B3"/>
<dbReference type="CDD" id="cd09917">
    <property type="entry name" value="F-box_SF"/>
    <property type="match status" value="1"/>
</dbReference>
<dbReference type="Proteomes" id="UP000029964">
    <property type="component" value="Unassembled WGS sequence"/>
</dbReference>
<dbReference type="OrthoDB" id="5296720at2759"/>
<feature type="compositionally biased region" description="Acidic residues" evidence="1">
    <location>
        <begin position="536"/>
        <end position="548"/>
    </location>
</feature>
<dbReference type="STRING" id="857340.A0A086T9B3"/>
<dbReference type="InterPro" id="IPR001810">
    <property type="entry name" value="F-box_dom"/>
</dbReference>
<evidence type="ECO:0000259" key="2">
    <source>
        <dbReference type="Pfam" id="PF12937"/>
    </source>
</evidence>
<comment type="caution">
    <text evidence="3">The sequence shown here is derived from an EMBL/GenBank/DDBJ whole genome shotgun (WGS) entry which is preliminary data.</text>
</comment>
<feature type="region of interest" description="Disordered" evidence="1">
    <location>
        <begin position="612"/>
        <end position="670"/>
    </location>
</feature>
<accession>A0A086T9B3</accession>
<feature type="compositionally biased region" description="Polar residues" evidence="1">
    <location>
        <begin position="642"/>
        <end position="656"/>
    </location>
</feature>
<dbReference type="EMBL" id="JPKY01000025">
    <property type="protein sequence ID" value="KFH45945.1"/>
    <property type="molecule type" value="Genomic_DNA"/>
</dbReference>
<dbReference type="Pfam" id="PF12937">
    <property type="entry name" value="F-box-like"/>
    <property type="match status" value="1"/>
</dbReference>
<sequence length="670" mass="74458">MDSTMESLPTEILCHILSFLDSEPAFPRIVHEYPGEIVNGWVRWRLPMPRLNIDNRLKRASLVSRQWRHICFPMLFRHMRWEIPSEGSPQAGLLQFLRGQGGDNMAAIVEGLTVIALENPWGCDIAQPSDRVLQSAKGIWSSVFSIIDPLRVTLVGDPCIIAVLTDLAPIPGAESWMFELSKQIMQLSRPSRYPPPLASASGSSKDTDIFALRPWTEFLLNEGSFLANYTTYEYHEYLPPSLLRRIFSPFSQQPPSAMTAPPTRLPHLERFSYIAIFPTGRHFSHTVIPYFPGAETLYMQVSPQDSDFSSILDSSMLNRLDMNDPWMERGNVAHELKWALFDKDHAAARRWERVRRFETSRDYEGELYVLVRPLYQRYQRGEFQSATEDTSREVSLRLIPSQSLRVLSQHEPSGNFTHLDVTDLSDRHPPGINFVGYDFRSERLAFRGQLRHLRTVLDVAIGAEAGRNMAQVLKGPAAFRVPDSGLPYGLNYSDFTCHVTIVEYMQCPVEGEDRSAGRWRRSLISVGPTDVMNDIGPDDDDGSGDDGGPDGGGGPSGGGKPSSGSRRNVYGIVVARRVTGQEPSGPPRVAPNIQDGLNVYGTLNVHGGFHVHGEPTGNERPNSHDGQARKLVVPGDDGPPLTGNTLLPTMASSSPTGLPEPHVPMESPSS</sequence>
<keyword evidence="4" id="KW-1185">Reference proteome</keyword>
<protein>
    <recommendedName>
        <fullName evidence="2">F-box domain-containing protein</fullName>
    </recommendedName>
</protein>
<name>A0A086T9B3_HAPC1</name>
<proteinExistence type="predicted"/>
<gene>
    <name evidence="3" type="ORF">ACRE_032780</name>
</gene>
<reference evidence="4" key="1">
    <citation type="journal article" date="2014" name="Genome Announc.">
        <title>Genome sequence and annotation of Acremonium chrysogenum, producer of the beta-lactam antibiotic cephalosporin C.</title>
        <authorList>
            <person name="Terfehr D."/>
            <person name="Dahlmann T.A."/>
            <person name="Specht T."/>
            <person name="Zadra I."/>
            <person name="Kuernsteiner H."/>
            <person name="Kueck U."/>
        </authorList>
    </citation>
    <scope>NUCLEOTIDE SEQUENCE [LARGE SCALE GENOMIC DNA]</scope>
    <source>
        <strain evidence="4">ATCC 11550 / CBS 779.69 / DSM 880 / IAM 14645 / JCM 23072 / IMI 49137</strain>
    </source>
</reference>
<feature type="domain" description="F-box" evidence="2">
    <location>
        <begin position="6"/>
        <end position="79"/>
    </location>
</feature>
<dbReference type="Gene3D" id="1.20.1280.50">
    <property type="match status" value="1"/>
</dbReference>
<evidence type="ECO:0000256" key="1">
    <source>
        <dbReference type="SAM" id="MobiDB-lite"/>
    </source>
</evidence>
<evidence type="ECO:0000313" key="4">
    <source>
        <dbReference type="Proteomes" id="UP000029964"/>
    </source>
</evidence>
<feature type="region of interest" description="Disordered" evidence="1">
    <location>
        <begin position="527"/>
        <end position="567"/>
    </location>
</feature>
<organism evidence="3 4">
    <name type="scientific">Hapsidospora chrysogenum (strain ATCC 11550 / CBS 779.69 / DSM 880 / IAM 14645 / JCM 23072 / IMI 49137)</name>
    <name type="common">Acremonium chrysogenum</name>
    <dbReference type="NCBI Taxonomy" id="857340"/>
    <lineage>
        <taxon>Eukaryota</taxon>
        <taxon>Fungi</taxon>
        <taxon>Dikarya</taxon>
        <taxon>Ascomycota</taxon>
        <taxon>Pezizomycotina</taxon>
        <taxon>Sordariomycetes</taxon>
        <taxon>Hypocreomycetidae</taxon>
        <taxon>Hypocreales</taxon>
        <taxon>Bionectriaceae</taxon>
        <taxon>Hapsidospora</taxon>
    </lineage>
</organism>
<feature type="compositionally biased region" description="Gly residues" evidence="1">
    <location>
        <begin position="549"/>
        <end position="561"/>
    </location>
</feature>
<dbReference type="HOGENOM" id="CLU_409905_0_0_1"/>
<evidence type="ECO:0000313" key="3">
    <source>
        <dbReference type="EMBL" id="KFH45945.1"/>
    </source>
</evidence>